<feature type="domain" description="Nucleoside phosphorylase" evidence="1">
    <location>
        <begin position="20"/>
        <end position="221"/>
    </location>
</feature>
<sequence length="243" mass="26706">MSYFRKPLHILAKPGDVAERVVTVGDPKRAHLLKDLLSAPRLVNENRGFYVYTGEYSGVPISIAVHGVGAASAHIVFEELRMLGAKIITRFGTTGALIVQLNVGDIVLATDASYYSGGIYSQYFPGNISLSAAADYALLKHVEERFAKRGVRYYVGSVVSADRFYVDPFAFAREWTSLGAISVEMETAVLYVLSKIRGFRALSVLLVSNSLVKETGYPTAEELKKYTMDYGDILLEALASFRV</sequence>
<reference evidence="2 3" key="1">
    <citation type="journal article" date="2012" name="J. Bacteriol.">
        <title>Complete genome sequence of the hyperthermophilic cellulolytic Crenarchaeon 'Thermogladius cellulolyticus' 1633.</title>
        <authorList>
            <person name="Mardanov A.V."/>
            <person name="Kochetkova T.V."/>
            <person name="Beletsky A.V."/>
            <person name="Bonch-Osmolovskaya E.A."/>
            <person name="Ravin N.V."/>
            <person name="Skryabin K.G."/>
        </authorList>
    </citation>
    <scope>NUCLEOTIDE SEQUENCE [LARGE SCALE GENOMIC DNA]</scope>
    <source>
        <strain evidence="3">DSM 22663 / VKM B-2946 / 1633</strain>
    </source>
</reference>
<dbReference type="RefSeq" id="WP_014737840.1">
    <property type="nucleotide sequence ID" value="NC_017954.1"/>
</dbReference>
<dbReference type="GO" id="GO:0005829">
    <property type="term" value="C:cytosol"/>
    <property type="evidence" value="ECO:0007669"/>
    <property type="project" value="TreeGrafter"/>
</dbReference>
<dbReference type="GO" id="GO:0009116">
    <property type="term" value="P:nucleoside metabolic process"/>
    <property type="evidence" value="ECO:0007669"/>
    <property type="project" value="InterPro"/>
</dbReference>
<dbReference type="GeneID" id="13013486"/>
<dbReference type="InterPro" id="IPR000845">
    <property type="entry name" value="Nucleoside_phosphorylase_d"/>
</dbReference>
<dbReference type="HOGENOM" id="CLU_068457_0_1_2"/>
<protein>
    <submittedName>
        <fullName evidence="2">5'-methylthioadenosine phosphorylase (MtaP)</fullName>
    </submittedName>
</protein>
<dbReference type="AlphaFoldDB" id="I3TFQ2"/>
<dbReference type="OrthoDB" id="372263at2157"/>
<dbReference type="InParanoid" id="I3TFQ2"/>
<evidence type="ECO:0000313" key="3">
    <source>
        <dbReference type="Proteomes" id="UP000005270"/>
    </source>
</evidence>
<dbReference type="PANTHER" id="PTHR43691">
    <property type="entry name" value="URIDINE PHOSPHORYLASE"/>
    <property type="match status" value="1"/>
</dbReference>
<dbReference type="STRING" id="1184251.TCELL_1167"/>
<accession>I3TFQ2</accession>
<dbReference type="eggNOG" id="arCOG01324">
    <property type="taxonomic scope" value="Archaea"/>
</dbReference>
<dbReference type="PANTHER" id="PTHR43691:SF11">
    <property type="entry name" value="FI09636P-RELATED"/>
    <property type="match status" value="1"/>
</dbReference>
<dbReference type="KEGG" id="thg:TCELL_1167"/>
<organism evidence="2 3">
    <name type="scientific">Thermogladius calderae (strain DSM 22663 / VKM B-2946 / 1633)</name>
    <dbReference type="NCBI Taxonomy" id="1184251"/>
    <lineage>
        <taxon>Archaea</taxon>
        <taxon>Thermoproteota</taxon>
        <taxon>Thermoprotei</taxon>
        <taxon>Desulfurococcales</taxon>
        <taxon>Desulfurococcaceae</taxon>
        <taxon>Thermogladius</taxon>
    </lineage>
</organism>
<proteinExistence type="predicted"/>
<dbReference type="Proteomes" id="UP000005270">
    <property type="component" value="Chromosome"/>
</dbReference>
<dbReference type="InterPro" id="IPR035994">
    <property type="entry name" value="Nucleoside_phosphorylase_sf"/>
</dbReference>
<dbReference type="GO" id="GO:0003824">
    <property type="term" value="F:catalytic activity"/>
    <property type="evidence" value="ECO:0007669"/>
    <property type="project" value="InterPro"/>
</dbReference>
<dbReference type="FunCoup" id="I3TFQ2">
    <property type="interactions" value="14"/>
</dbReference>
<name>I3TFQ2_THEC1</name>
<dbReference type="Pfam" id="PF01048">
    <property type="entry name" value="PNP_UDP_1"/>
    <property type="match status" value="1"/>
</dbReference>
<dbReference type="CDD" id="cd17764">
    <property type="entry name" value="MTAP_SsMTAPI_like"/>
    <property type="match status" value="1"/>
</dbReference>
<dbReference type="SUPFAM" id="SSF53167">
    <property type="entry name" value="Purine and uridine phosphorylases"/>
    <property type="match status" value="1"/>
</dbReference>
<dbReference type="Gene3D" id="3.40.50.1580">
    <property type="entry name" value="Nucleoside phosphorylase domain"/>
    <property type="match status" value="1"/>
</dbReference>
<gene>
    <name evidence="2" type="ordered locus">TCELL_1167</name>
</gene>
<evidence type="ECO:0000259" key="1">
    <source>
        <dbReference type="Pfam" id="PF01048"/>
    </source>
</evidence>
<dbReference type="EMBL" id="CP003531">
    <property type="protein sequence ID" value="AFK51590.1"/>
    <property type="molecule type" value="Genomic_DNA"/>
</dbReference>
<keyword evidence="3" id="KW-1185">Reference proteome</keyword>
<evidence type="ECO:0000313" key="2">
    <source>
        <dbReference type="EMBL" id="AFK51590.1"/>
    </source>
</evidence>